<evidence type="ECO:0000313" key="3">
    <source>
        <dbReference type="EMBL" id="PIW15516.1"/>
    </source>
</evidence>
<dbReference type="AlphaFoldDB" id="A0A2M7G1F3"/>
<feature type="transmembrane region" description="Helical" evidence="2">
    <location>
        <begin position="93"/>
        <end position="114"/>
    </location>
</feature>
<keyword evidence="2" id="KW-1133">Transmembrane helix</keyword>
<protein>
    <recommendedName>
        <fullName evidence="5">Glycine zipper domain-containing protein</fullName>
    </recommendedName>
</protein>
<evidence type="ECO:0000313" key="4">
    <source>
        <dbReference type="Proteomes" id="UP000231019"/>
    </source>
</evidence>
<dbReference type="Proteomes" id="UP000231019">
    <property type="component" value="Unassembled WGS sequence"/>
</dbReference>
<feature type="transmembrane region" description="Helical" evidence="2">
    <location>
        <begin position="123"/>
        <end position="142"/>
    </location>
</feature>
<organism evidence="3 4">
    <name type="scientific">bacterium (Candidatus Blackallbacteria) CG17_big_fil_post_rev_8_21_14_2_50_48_46</name>
    <dbReference type="NCBI Taxonomy" id="2014261"/>
    <lineage>
        <taxon>Bacteria</taxon>
        <taxon>Candidatus Blackallbacteria</taxon>
    </lineage>
</organism>
<feature type="compositionally biased region" description="Polar residues" evidence="1">
    <location>
        <begin position="1"/>
        <end position="15"/>
    </location>
</feature>
<feature type="transmembrane region" description="Helical" evidence="2">
    <location>
        <begin position="148"/>
        <end position="170"/>
    </location>
</feature>
<proteinExistence type="predicted"/>
<sequence length="173" mass="16483">MIISTTPQPSTSVSALPSAPVAKASQAPKPHNLAAETALLSGDQIKIQKGILPTLKGAGAGFVVGGVAAGLSAQAAAEILEFVTGNVDDNKSLAFLMGGGLGAIAGATIGAVVANQTLDQKKAALYGSVVGGGVGLLLGAMGGGLRSAVTWGALGAGAGVGGAWAGAAVAQRQ</sequence>
<evidence type="ECO:0000256" key="1">
    <source>
        <dbReference type="SAM" id="MobiDB-lite"/>
    </source>
</evidence>
<keyword evidence="2" id="KW-0472">Membrane</keyword>
<keyword evidence="2" id="KW-0812">Transmembrane</keyword>
<evidence type="ECO:0008006" key="5">
    <source>
        <dbReference type="Google" id="ProtNLM"/>
    </source>
</evidence>
<gene>
    <name evidence="3" type="ORF">COW36_17085</name>
</gene>
<accession>A0A2M7G1F3</accession>
<feature type="transmembrane region" description="Helical" evidence="2">
    <location>
        <begin position="54"/>
        <end position="73"/>
    </location>
</feature>
<feature type="region of interest" description="Disordered" evidence="1">
    <location>
        <begin position="1"/>
        <end position="28"/>
    </location>
</feature>
<evidence type="ECO:0000256" key="2">
    <source>
        <dbReference type="SAM" id="Phobius"/>
    </source>
</evidence>
<name>A0A2M7G1F3_9BACT</name>
<dbReference type="EMBL" id="PFFQ01000052">
    <property type="protein sequence ID" value="PIW15516.1"/>
    <property type="molecule type" value="Genomic_DNA"/>
</dbReference>
<comment type="caution">
    <text evidence="3">The sequence shown here is derived from an EMBL/GenBank/DDBJ whole genome shotgun (WGS) entry which is preliminary data.</text>
</comment>
<reference evidence="3 4" key="1">
    <citation type="submission" date="2017-09" db="EMBL/GenBank/DDBJ databases">
        <title>Depth-based differentiation of microbial function through sediment-hosted aquifers and enrichment of novel symbionts in the deep terrestrial subsurface.</title>
        <authorList>
            <person name="Probst A.J."/>
            <person name="Ladd B."/>
            <person name="Jarett J.K."/>
            <person name="Geller-Mcgrath D.E."/>
            <person name="Sieber C.M."/>
            <person name="Emerson J.B."/>
            <person name="Anantharaman K."/>
            <person name="Thomas B.C."/>
            <person name="Malmstrom R."/>
            <person name="Stieglmeier M."/>
            <person name="Klingl A."/>
            <person name="Woyke T."/>
            <person name="Ryan C.M."/>
            <person name="Banfield J.F."/>
        </authorList>
    </citation>
    <scope>NUCLEOTIDE SEQUENCE [LARGE SCALE GENOMIC DNA]</scope>
    <source>
        <strain evidence="3">CG17_big_fil_post_rev_8_21_14_2_50_48_46</strain>
    </source>
</reference>